<dbReference type="InterPro" id="IPR002698">
    <property type="entry name" value="FTHF_cligase"/>
</dbReference>
<dbReference type="GO" id="GO:0005524">
    <property type="term" value="F:ATP binding"/>
    <property type="evidence" value="ECO:0007669"/>
    <property type="project" value="UniProtKB-KW"/>
</dbReference>
<dbReference type="OrthoDB" id="3242798at2"/>
<dbReference type="PANTHER" id="PTHR23407">
    <property type="entry name" value="ATPASE INHIBITOR/5-FORMYLTETRAHYDROFOLATE CYCLO-LIGASE"/>
    <property type="match status" value="1"/>
</dbReference>
<feature type="binding site" evidence="4">
    <location>
        <begin position="137"/>
        <end position="145"/>
    </location>
    <ligand>
        <name>ATP</name>
        <dbReference type="ChEBI" id="CHEBI:30616"/>
    </ligand>
</feature>
<comment type="cofactor">
    <cofactor evidence="5">
        <name>Mg(2+)</name>
        <dbReference type="ChEBI" id="CHEBI:18420"/>
    </cofactor>
</comment>
<evidence type="ECO:0000256" key="5">
    <source>
        <dbReference type="RuleBase" id="RU361279"/>
    </source>
</evidence>
<dbReference type="AlphaFoldDB" id="A0A0U0W590"/>
<dbReference type="GO" id="GO:0009396">
    <property type="term" value="P:folic acid-containing compound biosynthetic process"/>
    <property type="evidence" value="ECO:0007669"/>
    <property type="project" value="TreeGrafter"/>
</dbReference>
<dbReference type="RefSeq" id="WP_085181434.1">
    <property type="nucleotide sequence ID" value="NZ_CSTD01000001.1"/>
</dbReference>
<dbReference type="Pfam" id="PF01812">
    <property type="entry name" value="5-FTHF_cyc-lig"/>
    <property type="match status" value="1"/>
</dbReference>
<dbReference type="NCBIfam" id="TIGR02727">
    <property type="entry name" value="MTHFS_bact"/>
    <property type="match status" value="1"/>
</dbReference>
<comment type="catalytic activity">
    <reaction evidence="5">
        <text>(6S)-5-formyl-5,6,7,8-tetrahydrofolate + ATP = (6R)-5,10-methenyltetrahydrofolate + ADP + phosphate</text>
        <dbReference type="Rhea" id="RHEA:10488"/>
        <dbReference type="ChEBI" id="CHEBI:30616"/>
        <dbReference type="ChEBI" id="CHEBI:43474"/>
        <dbReference type="ChEBI" id="CHEBI:57455"/>
        <dbReference type="ChEBI" id="CHEBI:57457"/>
        <dbReference type="ChEBI" id="CHEBI:456216"/>
        <dbReference type="EC" id="6.3.3.2"/>
    </reaction>
</comment>
<dbReference type="Gene3D" id="3.40.50.10420">
    <property type="entry name" value="NagB/RpiA/CoA transferase-like"/>
    <property type="match status" value="1"/>
</dbReference>
<keyword evidence="6" id="KW-0436">Ligase</keyword>
<dbReference type="GO" id="GO:0046872">
    <property type="term" value="F:metal ion binding"/>
    <property type="evidence" value="ECO:0007669"/>
    <property type="project" value="UniProtKB-KW"/>
</dbReference>
<dbReference type="SUPFAM" id="SSF100950">
    <property type="entry name" value="NagB/RpiA/CoA transferase-like"/>
    <property type="match status" value="1"/>
</dbReference>
<evidence type="ECO:0000256" key="1">
    <source>
        <dbReference type="ARBA" id="ARBA00010638"/>
    </source>
</evidence>
<name>A0A0U0W590_MYCBE</name>
<keyword evidence="2 4" id="KW-0547">Nucleotide-binding</keyword>
<feature type="binding site" evidence="4">
    <location>
        <begin position="6"/>
        <end position="10"/>
    </location>
    <ligand>
        <name>ATP</name>
        <dbReference type="ChEBI" id="CHEBI:30616"/>
    </ligand>
</feature>
<organism evidence="6 7">
    <name type="scientific">Mycobacterium bohemicum DSM 44277</name>
    <dbReference type="NCBI Taxonomy" id="1236609"/>
    <lineage>
        <taxon>Bacteria</taxon>
        <taxon>Bacillati</taxon>
        <taxon>Actinomycetota</taxon>
        <taxon>Actinomycetes</taxon>
        <taxon>Mycobacteriales</taxon>
        <taxon>Mycobacteriaceae</taxon>
        <taxon>Mycobacterium</taxon>
    </lineage>
</organism>
<reference evidence="6 7" key="1">
    <citation type="submission" date="2015-03" db="EMBL/GenBank/DDBJ databases">
        <authorList>
            <person name="Murphy D."/>
        </authorList>
    </citation>
    <scope>NUCLEOTIDE SEQUENCE [LARGE SCALE GENOMIC DNA]</scope>
    <source>
        <strain evidence="6 7">DSM 44277</strain>
    </source>
</reference>
<dbReference type="InterPro" id="IPR037171">
    <property type="entry name" value="NagB/RpiA_transferase-like"/>
</dbReference>
<keyword evidence="3 4" id="KW-0067">ATP-binding</keyword>
<feature type="binding site" evidence="4">
    <location>
        <position position="55"/>
    </location>
    <ligand>
        <name>substrate</name>
    </ligand>
</feature>
<sequence length="211" mass="22546">MPTASKAALREQLLAGRRGVDDEVRAAEARLLGRQLEQVVPRGATVCAYVPVGTEPGSIDMLDTLLRRSARVLLPIARTAADQTPLPLSWGEYLPGALMRGRWGLLEPPEPHLPPSALGEAVLVLVPSLAVDRRGVRLGRGAGFYDRSLGERNARARLVAVVRDDEVLDELPAEPHDVRMTHAITPHGGLIALFCGGRAGECDTSRGGSST</sequence>
<feature type="binding site" evidence="4">
    <location>
        <position position="50"/>
    </location>
    <ligand>
        <name>substrate</name>
    </ligand>
</feature>
<accession>A0A0U0W590</accession>
<protein>
    <recommendedName>
        <fullName evidence="5">5-formyltetrahydrofolate cyclo-ligase</fullName>
        <ecNumber evidence="5">6.3.3.2</ecNumber>
    </recommendedName>
</protein>
<dbReference type="PIRSF" id="PIRSF006806">
    <property type="entry name" value="FTHF_cligase"/>
    <property type="match status" value="1"/>
</dbReference>
<proteinExistence type="inferred from homology"/>
<dbReference type="EMBL" id="CSTD01000001">
    <property type="protein sequence ID" value="CPR08554.1"/>
    <property type="molecule type" value="Genomic_DNA"/>
</dbReference>
<dbReference type="InterPro" id="IPR024185">
    <property type="entry name" value="FTHF_cligase-like_sf"/>
</dbReference>
<evidence type="ECO:0000313" key="7">
    <source>
        <dbReference type="Proteomes" id="UP000198875"/>
    </source>
</evidence>
<dbReference type="PANTHER" id="PTHR23407:SF1">
    <property type="entry name" value="5-FORMYLTETRAHYDROFOLATE CYCLO-LIGASE"/>
    <property type="match status" value="1"/>
</dbReference>
<evidence type="ECO:0000313" key="6">
    <source>
        <dbReference type="EMBL" id="CPR08554.1"/>
    </source>
</evidence>
<dbReference type="FunFam" id="3.40.50.10420:FF:000013">
    <property type="entry name" value="5-formyltetrahydrofolate cyclo-ligase"/>
    <property type="match status" value="1"/>
</dbReference>
<dbReference type="GO" id="GO:0035999">
    <property type="term" value="P:tetrahydrofolate interconversion"/>
    <property type="evidence" value="ECO:0007669"/>
    <property type="project" value="TreeGrafter"/>
</dbReference>
<dbReference type="Proteomes" id="UP000198875">
    <property type="component" value="Unassembled WGS sequence"/>
</dbReference>
<evidence type="ECO:0000256" key="4">
    <source>
        <dbReference type="PIRSR" id="PIRSR006806-1"/>
    </source>
</evidence>
<evidence type="ECO:0000256" key="3">
    <source>
        <dbReference type="ARBA" id="ARBA00022840"/>
    </source>
</evidence>
<keyword evidence="5" id="KW-0479">Metal-binding</keyword>
<dbReference type="GO" id="GO:0030272">
    <property type="term" value="F:5-formyltetrahydrofolate cyclo-ligase activity"/>
    <property type="evidence" value="ECO:0007669"/>
    <property type="project" value="UniProtKB-EC"/>
</dbReference>
<gene>
    <name evidence="6" type="ORF">BN971_01299</name>
</gene>
<keyword evidence="5" id="KW-0460">Magnesium</keyword>
<evidence type="ECO:0000256" key="2">
    <source>
        <dbReference type="ARBA" id="ARBA00022741"/>
    </source>
</evidence>
<comment type="similarity">
    <text evidence="1 5">Belongs to the 5-formyltetrahydrofolate cyclo-ligase family.</text>
</comment>
<dbReference type="EC" id="6.3.3.2" evidence="5"/>